<evidence type="ECO:0000313" key="1">
    <source>
        <dbReference type="EMBL" id="GBP23500.1"/>
    </source>
</evidence>
<comment type="caution">
    <text evidence="1">The sequence shown here is derived from an EMBL/GenBank/DDBJ whole genome shotgun (WGS) entry which is preliminary data.</text>
</comment>
<organism evidence="1 2">
    <name type="scientific">Eumeta variegata</name>
    <name type="common">Bagworm moth</name>
    <name type="synonym">Eumeta japonica</name>
    <dbReference type="NCBI Taxonomy" id="151549"/>
    <lineage>
        <taxon>Eukaryota</taxon>
        <taxon>Metazoa</taxon>
        <taxon>Ecdysozoa</taxon>
        <taxon>Arthropoda</taxon>
        <taxon>Hexapoda</taxon>
        <taxon>Insecta</taxon>
        <taxon>Pterygota</taxon>
        <taxon>Neoptera</taxon>
        <taxon>Endopterygota</taxon>
        <taxon>Lepidoptera</taxon>
        <taxon>Glossata</taxon>
        <taxon>Ditrysia</taxon>
        <taxon>Tineoidea</taxon>
        <taxon>Psychidae</taxon>
        <taxon>Oiketicinae</taxon>
        <taxon>Eumeta</taxon>
    </lineage>
</organism>
<keyword evidence="2" id="KW-1185">Reference proteome</keyword>
<protein>
    <submittedName>
        <fullName evidence="1">Uncharacterized protein</fullName>
    </submittedName>
</protein>
<name>A0A4C1UBI4_EUMVA</name>
<sequence length="105" mass="11854">MSTGVLFSEDDTAHYVNRDPMSACIMQEPVIYHYDALTTSLMSQKMCTPELNTYICKSVPQRPAFSPYFHSAAREQYLRSAGKQVFMMSPAHIPAAPRLSVVYDL</sequence>
<gene>
    <name evidence="1" type="ORF">EVAR_12780_1</name>
</gene>
<dbReference type="EMBL" id="BGZK01000151">
    <property type="protein sequence ID" value="GBP23500.1"/>
    <property type="molecule type" value="Genomic_DNA"/>
</dbReference>
<reference evidence="1 2" key="1">
    <citation type="journal article" date="2019" name="Commun. Biol.">
        <title>The bagworm genome reveals a unique fibroin gene that provides high tensile strength.</title>
        <authorList>
            <person name="Kono N."/>
            <person name="Nakamura H."/>
            <person name="Ohtoshi R."/>
            <person name="Tomita M."/>
            <person name="Numata K."/>
            <person name="Arakawa K."/>
        </authorList>
    </citation>
    <scope>NUCLEOTIDE SEQUENCE [LARGE SCALE GENOMIC DNA]</scope>
</reference>
<dbReference type="AlphaFoldDB" id="A0A4C1UBI4"/>
<proteinExistence type="predicted"/>
<dbReference type="Proteomes" id="UP000299102">
    <property type="component" value="Unassembled WGS sequence"/>
</dbReference>
<evidence type="ECO:0000313" key="2">
    <source>
        <dbReference type="Proteomes" id="UP000299102"/>
    </source>
</evidence>
<accession>A0A4C1UBI4</accession>